<dbReference type="GO" id="GO:0005829">
    <property type="term" value="C:cytosol"/>
    <property type="evidence" value="ECO:0007669"/>
    <property type="project" value="TreeGrafter"/>
</dbReference>
<evidence type="ECO:0000313" key="10">
    <source>
        <dbReference type="Proteomes" id="UP000264141"/>
    </source>
</evidence>
<dbReference type="PRINTS" id="PR00599">
    <property type="entry name" value="MAPEPTIDASE"/>
</dbReference>
<dbReference type="GO" id="GO:0006508">
    <property type="term" value="P:proteolysis"/>
    <property type="evidence" value="ECO:0007669"/>
    <property type="project" value="UniProtKB-KW"/>
</dbReference>
<accession>A0A3D1JGD1</accession>
<comment type="subunit">
    <text evidence="6">Monomer.</text>
</comment>
<dbReference type="InterPro" id="IPR002467">
    <property type="entry name" value="Pept_M24A_MAP1"/>
</dbReference>
<feature type="binding site" evidence="6">
    <location>
        <position position="103"/>
    </location>
    <ligand>
        <name>a divalent metal cation</name>
        <dbReference type="ChEBI" id="CHEBI:60240"/>
        <label>1</label>
    </ligand>
</feature>
<keyword evidence="2 6" id="KW-0031">Aminopeptidase</keyword>
<dbReference type="InterPro" id="IPR000994">
    <property type="entry name" value="Pept_M24"/>
</dbReference>
<feature type="binding site" evidence="6">
    <location>
        <position position="114"/>
    </location>
    <ligand>
        <name>a divalent metal cation</name>
        <dbReference type="ChEBI" id="CHEBI:60240"/>
        <label>1</label>
    </ligand>
</feature>
<dbReference type="GO" id="GO:0004239">
    <property type="term" value="F:initiator methionyl aminopeptidase activity"/>
    <property type="evidence" value="ECO:0007669"/>
    <property type="project" value="UniProtKB-UniRule"/>
</dbReference>
<dbReference type="PROSITE" id="PS00680">
    <property type="entry name" value="MAP_1"/>
    <property type="match status" value="1"/>
</dbReference>
<evidence type="ECO:0000256" key="7">
    <source>
        <dbReference type="RuleBase" id="RU003653"/>
    </source>
</evidence>
<feature type="binding site" evidence="6">
    <location>
        <position position="184"/>
    </location>
    <ligand>
        <name>substrate</name>
    </ligand>
</feature>
<name>A0A3D1JGD1_9CHLR</name>
<dbReference type="NCBIfam" id="TIGR00500">
    <property type="entry name" value="met_pdase_I"/>
    <property type="match status" value="1"/>
</dbReference>
<dbReference type="STRING" id="229919.GCA_001050195_00624"/>
<keyword evidence="4 6" id="KW-0479">Metal-binding</keyword>
<dbReference type="CDD" id="cd01086">
    <property type="entry name" value="MetAP1"/>
    <property type="match status" value="1"/>
</dbReference>
<dbReference type="Pfam" id="PF00557">
    <property type="entry name" value="Peptidase_M24"/>
    <property type="match status" value="1"/>
</dbReference>
<dbReference type="EC" id="3.4.11.18" evidence="6 7"/>
<evidence type="ECO:0000256" key="3">
    <source>
        <dbReference type="ARBA" id="ARBA00022670"/>
    </source>
</evidence>
<evidence type="ECO:0000256" key="5">
    <source>
        <dbReference type="ARBA" id="ARBA00022801"/>
    </source>
</evidence>
<feature type="binding site" evidence="6">
    <location>
        <position position="85"/>
    </location>
    <ligand>
        <name>substrate</name>
    </ligand>
</feature>
<reference evidence="9 10" key="1">
    <citation type="journal article" date="2018" name="Nat. Biotechnol.">
        <title>A standardized bacterial taxonomy based on genome phylogeny substantially revises the tree of life.</title>
        <authorList>
            <person name="Parks D.H."/>
            <person name="Chuvochina M."/>
            <person name="Waite D.W."/>
            <person name="Rinke C."/>
            <person name="Skarshewski A."/>
            <person name="Chaumeil P.A."/>
            <person name="Hugenholtz P."/>
        </authorList>
    </citation>
    <scope>NUCLEOTIDE SEQUENCE [LARGE SCALE GENOMIC DNA]</scope>
    <source>
        <strain evidence="9">UBA8781</strain>
    </source>
</reference>
<dbReference type="InterPro" id="IPR036005">
    <property type="entry name" value="Creatinase/aminopeptidase-like"/>
</dbReference>
<comment type="caution">
    <text evidence="9">The sequence shown here is derived from an EMBL/GenBank/DDBJ whole genome shotgun (WGS) entry which is preliminary data.</text>
</comment>
<dbReference type="PANTHER" id="PTHR43330">
    <property type="entry name" value="METHIONINE AMINOPEPTIDASE"/>
    <property type="match status" value="1"/>
</dbReference>
<dbReference type="GO" id="GO:0046872">
    <property type="term" value="F:metal ion binding"/>
    <property type="evidence" value="ECO:0007669"/>
    <property type="project" value="UniProtKB-UniRule"/>
</dbReference>
<sequence length="264" mass="28259">MAWDRQVTIKTSHELEIMRQAGRINAEALAAARAAIRPGATTADVNAAAEDVLRKYGVYSPFKNYPGPYPYPASTCVSVNEELVHGIPSKSRRLKVGDIVSVDCGTVYDGFVADSAFTAGVGELSETAQKLLEVTEGALKAGISQMKAGNRIGDVSFAIQQFVESRGFHVTREYTGHGVGRRMHEGPQVPNYGTPGRGMILRSGMTIALEPMVLVGTWQTRVLPDEWTVASADGSLTAHFEHTVAVTENGPVILTLLDGEQGGT</sequence>
<comment type="catalytic activity">
    <reaction evidence="6 7">
        <text>Release of N-terminal amino acids, preferentially methionine, from peptides and arylamides.</text>
        <dbReference type="EC" id="3.4.11.18"/>
    </reaction>
</comment>
<organism evidence="9 10">
    <name type="scientific">Anaerolinea thermolimosa</name>
    <dbReference type="NCBI Taxonomy" id="229919"/>
    <lineage>
        <taxon>Bacteria</taxon>
        <taxon>Bacillati</taxon>
        <taxon>Chloroflexota</taxon>
        <taxon>Anaerolineae</taxon>
        <taxon>Anaerolineales</taxon>
        <taxon>Anaerolineaceae</taxon>
        <taxon>Anaerolinea</taxon>
    </lineage>
</organism>
<keyword evidence="5 6" id="KW-0378">Hydrolase</keyword>
<gene>
    <name evidence="6 9" type="primary">map</name>
    <name evidence="9" type="ORF">DEQ80_07250</name>
</gene>
<dbReference type="InterPro" id="IPR001714">
    <property type="entry name" value="Pept_M24_MAP"/>
</dbReference>
<feature type="domain" description="Peptidase M24" evidence="8">
    <location>
        <begin position="16"/>
        <end position="248"/>
    </location>
</feature>
<feature type="binding site" evidence="6">
    <location>
        <position position="210"/>
    </location>
    <ligand>
        <name>a divalent metal cation</name>
        <dbReference type="ChEBI" id="CHEBI:60240"/>
        <label>2</label>
        <note>catalytic</note>
    </ligand>
</feature>
<evidence type="ECO:0000313" key="9">
    <source>
        <dbReference type="EMBL" id="HCE17640.1"/>
    </source>
</evidence>
<feature type="binding site" evidence="6">
    <location>
        <position position="177"/>
    </location>
    <ligand>
        <name>a divalent metal cation</name>
        <dbReference type="ChEBI" id="CHEBI:60240"/>
        <label>2</label>
        <note>catalytic</note>
    </ligand>
</feature>
<evidence type="ECO:0000256" key="6">
    <source>
        <dbReference type="HAMAP-Rule" id="MF_01974"/>
    </source>
</evidence>
<dbReference type="Proteomes" id="UP000264141">
    <property type="component" value="Unassembled WGS sequence"/>
</dbReference>
<evidence type="ECO:0000256" key="4">
    <source>
        <dbReference type="ARBA" id="ARBA00022723"/>
    </source>
</evidence>
<dbReference type="RefSeq" id="WP_062189678.1">
    <property type="nucleotide sequence ID" value="NZ_DF967965.1"/>
</dbReference>
<dbReference type="OrthoDB" id="9802055at2"/>
<dbReference type="HAMAP" id="MF_01974">
    <property type="entry name" value="MetAP_1"/>
    <property type="match status" value="1"/>
</dbReference>
<dbReference type="SUPFAM" id="SSF55920">
    <property type="entry name" value="Creatinase/aminopeptidase"/>
    <property type="match status" value="1"/>
</dbReference>
<feature type="binding site" evidence="6">
    <location>
        <position position="241"/>
    </location>
    <ligand>
        <name>a divalent metal cation</name>
        <dbReference type="ChEBI" id="CHEBI:60240"/>
        <label>2</label>
        <note>catalytic</note>
    </ligand>
</feature>
<dbReference type="Gene3D" id="3.90.230.10">
    <property type="entry name" value="Creatinase/methionine aminopeptidase superfamily"/>
    <property type="match status" value="1"/>
</dbReference>
<evidence type="ECO:0000256" key="1">
    <source>
        <dbReference type="ARBA" id="ARBA00002521"/>
    </source>
</evidence>
<evidence type="ECO:0000256" key="2">
    <source>
        <dbReference type="ARBA" id="ARBA00022438"/>
    </source>
</evidence>
<keyword evidence="3 6" id="KW-0645">Protease</keyword>
<comment type="cofactor">
    <cofactor evidence="6">
        <name>Co(2+)</name>
        <dbReference type="ChEBI" id="CHEBI:48828"/>
    </cofactor>
    <cofactor evidence="6">
        <name>Zn(2+)</name>
        <dbReference type="ChEBI" id="CHEBI:29105"/>
    </cofactor>
    <cofactor evidence="6">
        <name>Mn(2+)</name>
        <dbReference type="ChEBI" id="CHEBI:29035"/>
    </cofactor>
    <cofactor evidence="6">
        <name>Fe(2+)</name>
        <dbReference type="ChEBI" id="CHEBI:29033"/>
    </cofactor>
    <text evidence="6">Binds 2 divalent metal cations per subunit. Has a high-affinity and a low affinity metal-binding site. The true nature of the physiological cofactor is under debate. The enzyme is active with cobalt, zinc, manganese or divalent iron ions. Most likely, methionine aminopeptidases function as mononuclear Fe(2+)-metalloproteases under physiological conditions, and the catalytically relevant metal-binding site has been assigned to the histidine-containing high-affinity site.</text>
</comment>
<evidence type="ECO:0000259" key="8">
    <source>
        <dbReference type="Pfam" id="PF00557"/>
    </source>
</evidence>
<proteinExistence type="inferred from homology"/>
<dbReference type="AlphaFoldDB" id="A0A3D1JGD1"/>
<dbReference type="PANTHER" id="PTHR43330:SF27">
    <property type="entry name" value="METHIONINE AMINOPEPTIDASE"/>
    <property type="match status" value="1"/>
</dbReference>
<comment type="function">
    <text evidence="1 6">Removes the N-terminal methionine from nascent proteins. The N-terminal methionine is often cleaved when the second residue in the primary sequence is small and uncharged (Met-Ala-, Cys, Gly, Pro, Ser, Thr, or Val). Requires deformylation of the N(alpha)-formylated initiator methionine before it can be hydrolyzed.</text>
</comment>
<feature type="binding site" evidence="6">
    <location>
        <position position="241"/>
    </location>
    <ligand>
        <name>a divalent metal cation</name>
        <dbReference type="ChEBI" id="CHEBI:60240"/>
        <label>1</label>
    </ligand>
</feature>
<feature type="binding site" evidence="6">
    <location>
        <position position="114"/>
    </location>
    <ligand>
        <name>a divalent metal cation</name>
        <dbReference type="ChEBI" id="CHEBI:60240"/>
        <label>2</label>
        <note>catalytic</note>
    </ligand>
</feature>
<dbReference type="GO" id="GO:0070006">
    <property type="term" value="F:metalloaminopeptidase activity"/>
    <property type="evidence" value="ECO:0007669"/>
    <property type="project" value="UniProtKB-UniRule"/>
</dbReference>
<protein>
    <recommendedName>
        <fullName evidence="6 7">Methionine aminopeptidase</fullName>
        <shortName evidence="6">MAP</shortName>
        <shortName evidence="6">MetAP</shortName>
        <ecNumber evidence="6 7">3.4.11.18</ecNumber>
    </recommendedName>
    <alternativeName>
        <fullName evidence="6">Peptidase M</fullName>
    </alternativeName>
</protein>
<comment type="similarity">
    <text evidence="6">Belongs to the peptidase M24A family. Methionine aminopeptidase type 1 subfamily.</text>
</comment>
<dbReference type="EMBL" id="DPBP01000029">
    <property type="protein sequence ID" value="HCE17640.1"/>
    <property type="molecule type" value="Genomic_DNA"/>
</dbReference>